<evidence type="ECO:0000256" key="1">
    <source>
        <dbReference type="SAM" id="MobiDB-lite"/>
    </source>
</evidence>
<evidence type="ECO:0000313" key="2">
    <source>
        <dbReference type="EMBL" id="MFD2461848.1"/>
    </source>
</evidence>
<comment type="caution">
    <text evidence="2">The sequence shown here is derived from an EMBL/GenBank/DDBJ whole genome shotgun (WGS) entry which is preliminary data.</text>
</comment>
<evidence type="ECO:0000313" key="3">
    <source>
        <dbReference type="Proteomes" id="UP001597419"/>
    </source>
</evidence>
<reference evidence="3" key="1">
    <citation type="journal article" date="2019" name="Int. J. Syst. Evol. Microbiol.">
        <title>The Global Catalogue of Microorganisms (GCM) 10K type strain sequencing project: providing services to taxonomists for standard genome sequencing and annotation.</title>
        <authorList>
            <consortium name="The Broad Institute Genomics Platform"/>
            <consortium name="The Broad Institute Genome Sequencing Center for Infectious Disease"/>
            <person name="Wu L."/>
            <person name="Ma J."/>
        </authorList>
    </citation>
    <scope>NUCLEOTIDE SEQUENCE [LARGE SCALE GENOMIC DNA]</scope>
    <source>
        <strain evidence="3">CGMCC 4.7643</strain>
    </source>
</reference>
<dbReference type="RefSeq" id="WP_345390834.1">
    <property type="nucleotide sequence ID" value="NZ_BAABHG010000004.1"/>
</dbReference>
<name>A0ABW5GLW3_9PSEU</name>
<evidence type="ECO:0008006" key="4">
    <source>
        <dbReference type="Google" id="ProtNLM"/>
    </source>
</evidence>
<feature type="region of interest" description="Disordered" evidence="1">
    <location>
        <begin position="92"/>
        <end position="115"/>
    </location>
</feature>
<keyword evidence="3" id="KW-1185">Reference proteome</keyword>
<dbReference type="Proteomes" id="UP001597419">
    <property type="component" value="Unassembled WGS sequence"/>
</dbReference>
<gene>
    <name evidence="2" type="ORF">ACFSYJ_24790</name>
</gene>
<protein>
    <recommendedName>
        <fullName evidence="4">Excreted virulence factor EspC, type VII ESX diderm</fullName>
    </recommendedName>
</protein>
<dbReference type="EMBL" id="JBHUKU010000014">
    <property type="protein sequence ID" value="MFD2461848.1"/>
    <property type="molecule type" value="Genomic_DNA"/>
</dbReference>
<accession>A0ABW5GLW3</accession>
<organism evidence="2 3">
    <name type="scientific">Amycolatopsis samaneae</name>
    <dbReference type="NCBI Taxonomy" id="664691"/>
    <lineage>
        <taxon>Bacteria</taxon>
        <taxon>Bacillati</taxon>
        <taxon>Actinomycetota</taxon>
        <taxon>Actinomycetes</taxon>
        <taxon>Pseudonocardiales</taxon>
        <taxon>Pseudonocardiaceae</taxon>
        <taxon>Amycolatopsis</taxon>
    </lineage>
</organism>
<feature type="compositionally biased region" description="Polar residues" evidence="1">
    <location>
        <begin position="92"/>
        <end position="109"/>
    </location>
</feature>
<sequence length="115" mass="12447">MSEPISVPPDLKQKFANFDGFSNLVSEQRRILDDIHRMNEDAGGHGDEVATKYHEYTTKGTENVSGLVEQIAGYLGLTGESGHVTASTFDATEDGNQQLTTGWTPTPTNVGRPGH</sequence>
<proteinExistence type="predicted"/>